<reference evidence="1 2" key="1">
    <citation type="submission" date="2019-09" db="EMBL/GenBank/DDBJ databases">
        <title>Segnochrobactrum spirostomi gen. nov., sp. nov., isolated from the ciliate Spirostomum cf. yagiui and description of a novel family, Segnochrobactraceae fam. nov. within the order Rhizobiales of the class Alphaproteobacteria.</title>
        <authorList>
            <person name="Akter S."/>
            <person name="Shazib S.U.A."/>
            <person name="Shin M.K."/>
        </authorList>
    </citation>
    <scope>NUCLEOTIDE SEQUENCE [LARGE SCALE GENOMIC DNA]</scope>
    <source>
        <strain evidence="1 2">Sp-1</strain>
    </source>
</reference>
<organism evidence="1 2">
    <name type="scientific">Segnochrobactrum spirostomi</name>
    <dbReference type="NCBI Taxonomy" id="2608987"/>
    <lineage>
        <taxon>Bacteria</taxon>
        <taxon>Pseudomonadati</taxon>
        <taxon>Pseudomonadota</taxon>
        <taxon>Alphaproteobacteria</taxon>
        <taxon>Hyphomicrobiales</taxon>
        <taxon>Segnochrobactraceae</taxon>
        <taxon>Segnochrobactrum</taxon>
    </lineage>
</organism>
<name>A0A6A7Y3R7_9HYPH</name>
<accession>A0A6A7Y3R7</accession>
<keyword evidence="2" id="KW-1185">Reference proteome</keyword>
<dbReference type="EMBL" id="VWNA01000001">
    <property type="protein sequence ID" value="MQT12878.1"/>
    <property type="molecule type" value="Genomic_DNA"/>
</dbReference>
<evidence type="ECO:0000313" key="1">
    <source>
        <dbReference type="EMBL" id="MQT12878.1"/>
    </source>
</evidence>
<dbReference type="AlphaFoldDB" id="A0A6A7Y3R7"/>
<sequence length="114" mass="12451">MAIRPTTWFVVADEAHARILVLHHGVFAPVETLTHGHHHMPKQLAEQINTADADGAFQCLVLVALPKALAEIKEGLHPGTKAKIVDELAKDLTHMAEGELRDRLAMLGLVPHHA</sequence>
<dbReference type="RefSeq" id="WP_153480240.1">
    <property type="nucleotide sequence ID" value="NZ_VWNA01000001.1"/>
</dbReference>
<proteinExistence type="predicted"/>
<protein>
    <submittedName>
        <fullName evidence="1">Host attachment protein</fullName>
    </submittedName>
</protein>
<dbReference type="InterPro" id="IPR019291">
    <property type="entry name" value="Host_attachment_protein"/>
</dbReference>
<dbReference type="Pfam" id="PF10116">
    <property type="entry name" value="Host_attach"/>
    <property type="match status" value="1"/>
</dbReference>
<evidence type="ECO:0000313" key="2">
    <source>
        <dbReference type="Proteomes" id="UP000332515"/>
    </source>
</evidence>
<gene>
    <name evidence="1" type="ORF">F0357_09505</name>
</gene>
<comment type="caution">
    <text evidence="1">The sequence shown here is derived from an EMBL/GenBank/DDBJ whole genome shotgun (WGS) entry which is preliminary data.</text>
</comment>
<dbReference type="Proteomes" id="UP000332515">
    <property type="component" value="Unassembled WGS sequence"/>
</dbReference>